<dbReference type="EMBL" id="ASHM01026208">
    <property type="protein sequence ID" value="PNX73552.1"/>
    <property type="molecule type" value="Genomic_DNA"/>
</dbReference>
<dbReference type="GO" id="GO:0005789">
    <property type="term" value="C:endoplasmic reticulum membrane"/>
    <property type="evidence" value="ECO:0007669"/>
    <property type="project" value="TreeGrafter"/>
</dbReference>
<dbReference type="GO" id="GO:0005802">
    <property type="term" value="C:trans-Golgi network"/>
    <property type="evidence" value="ECO:0007669"/>
    <property type="project" value="TreeGrafter"/>
</dbReference>
<keyword evidence="1" id="KW-0472">Membrane</keyword>
<gene>
    <name evidence="2" type="ORF">L195_g029454</name>
</gene>
<dbReference type="InterPro" id="IPR045221">
    <property type="entry name" value="Sphingomyelin_synth-like"/>
</dbReference>
<organism evidence="2 3">
    <name type="scientific">Trifolium pratense</name>
    <name type="common">Red clover</name>
    <dbReference type="NCBI Taxonomy" id="57577"/>
    <lineage>
        <taxon>Eukaryota</taxon>
        <taxon>Viridiplantae</taxon>
        <taxon>Streptophyta</taxon>
        <taxon>Embryophyta</taxon>
        <taxon>Tracheophyta</taxon>
        <taxon>Spermatophyta</taxon>
        <taxon>Magnoliopsida</taxon>
        <taxon>eudicotyledons</taxon>
        <taxon>Gunneridae</taxon>
        <taxon>Pentapetalae</taxon>
        <taxon>rosids</taxon>
        <taxon>fabids</taxon>
        <taxon>Fabales</taxon>
        <taxon>Fabaceae</taxon>
        <taxon>Papilionoideae</taxon>
        <taxon>50 kb inversion clade</taxon>
        <taxon>NPAAA clade</taxon>
        <taxon>Hologalegina</taxon>
        <taxon>IRL clade</taxon>
        <taxon>Trifolieae</taxon>
        <taxon>Trifolium</taxon>
    </lineage>
</organism>
<protein>
    <submittedName>
        <fullName evidence="2">Phosphatidylinositol:ceramide inositolphosphotransferase 1-like protein</fullName>
    </submittedName>
</protein>
<keyword evidence="1" id="KW-0812">Transmembrane</keyword>
<dbReference type="ExpressionAtlas" id="A0A2K3L4S9">
    <property type="expression patterns" value="baseline"/>
</dbReference>
<name>A0A2K3L4S9_TRIPR</name>
<dbReference type="PANTHER" id="PTHR21290:SF62">
    <property type="entry name" value="PHOSPHATIDYLINOSITOL:CERAMIDE INOSITOLPHOSPHOTRANSFERASE 1-RELATED"/>
    <property type="match status" value="1"/>
</dbReference>
<reference evidence="2 3" key="2">
    <citation type="journal article" date="2017" name="Front. Plant Sci.">
        <title>Gene Classification and Mining of Molecular Markers Useful in Red Clover (Trifolium pratense) Breeding.</title>
        <authorList>
            <person name="Istvanek J."/>
            <person name="Dluhosova J."/>
            <person name="Dluhos P."/>
            <person name="Patkova L."/>
            <person name="Nedelnik J."/>
            <person name="Repkova J."/>
        </authorList>
    </citation>
    <scope>NUCLEOTIDE SEQUENCE [LARGE SCALE GENOMIC DNA]</scope>
    <source>
        <strain evidence="3">cv. Tatra</strain>
        <tissue evidence="2">Young leaves</tissue>
    </source>
</reference>
<keyword evidence="2" id="KW-0808">Transferase</keyword>
<feature type="non-terminal residue" evidence="2">
    <location>
        <position position="1"/>
    </location>
</feature>
<dbReference type="AlphaFoldDB" id="A0A2K3L4S9"/>
<proteinExistence type="predicted"/>
<dbReference type="GO" id="GO:0000139">
    <property type="term" value="C:Golgi membrane"/>
    <property type="evidence" value="ECO:0007669"/>
    <property type="project" value="TreeGrafter"/>
</dbReference>
<dbReference type="GO" id="GO:0047493">
    <property type="term" value="F:ceramide cholinephosphotransferase activity"/>
    <property type="evidence" value="ECO:0007669"/>
    <property type="project" value="TreeGrafter"/>
</dbReference>
<feature type="transmembrane region" description="Helical" evidence="1">
    <location>
        <begin position="67"/>
        <end position="86"/>
    </location>
</feature>
<sequence>LWKRICSETTIELSLLAENWKYLLAGLVCQYIHGLAARGVHYFHKPGPILQDVGFFLLPELGQEKTYISETLFTTIFISFALFVLCPPLGLQFKNIEFYYEFPLCELRLDHACLFCVIRHYMKYLRYHHTNMVRVYNLHGKCFDFDEFALFSVIETTEKFDQKRRHWWSRLLLYSVFTLDEGRVDVVQVRRKVSVVEAVSTKREIKEALLV</sequence>
<dbReference type="GO" id="GO:0033188">
    <property type="term" value="F:sphingomyelin synthase activity"/>
    <property type="evidence" value="ECO:0007669"/>
    <property type="project" value="TreeGrafter"/>
</dbReference>
<dbReference type="PANTHER" id="PTHR21290">
    <property type="entry name" value="SPHINGOMYELIN SYNTHETASE"/>
    <property type="match status" value="1"/>
</dbReference>
<dbReference type="GO" id="GO:0005886">
    <property type="term" value="C:plasma membrane"/>
    <property type="evidence" value="ECO:0007669"/>
    <property type="project" value="TreeGrafter"/>
</dbReference>
<dbReference type="GO" id="GO:0045140">
    <property type="term" value="F:inositol phosphoceramide synthase activity"/>
    <property type="evidence" value="ECO:0007669"/>
    <property type="project" value="TreeGrafter"/>
</dbReference>
<keyword evidence="1" id="KW-1133">Transmembrane helix</keyword>
<evidence type="ECO:0000313" key="3">
    <source>
        <dbReference type="Proteomes" id="UP000236291"/>
    </source>
</evidence>
<reference evidence="2 3" key="1">
    <citation type="journal article" date="2014" name="Am. J. Bot.">
        <title>Genome assembly and annotation for red clover (Trifolium pratense; Fabaceae).</title>
        <authorList>
            <person name="Istvanek J."/>
            <person name="Jaros M."/>
            <person name="Krenek A."/>
            <person name="Repkova J."/>
        </authorList>
    </citation>
    <scope>NUCLEOTIDE SEQUENCE [LARGE SCALE GENOMIC DNA]</scope>
    <source>
        <strain evidence="3">cv. Tatra</strain>
        <tissue evidence="2">Young leaves</tissue>
    </source>
</reference>
<dbReference type="Proteomes" id="UP000236291">
    <property type="component" value="Unassembled WGS sequence"/>
</dbReference>
<evidence type="ECO:0000256" key="1">
    <source>
        <dbReference type="SAM" id="Phobius"/>
    </source>
</evidence>
<dbReference type="STRING" id="57577.A0A2K3L4S9"/>
<dbReference type="GO" id="GO:0046513">
    <property type="term" value="P:ceramide biosynthetic process"/>
    <property type="evidence" value="ECO:0007669"/>
    <property type="project" value="TreeGrafter"/>
</dbReference>
<evidence type="ECO:0000313" key="2">
    <source>
        <dbReference type="EMBL" id="PNX73552.1"/>
    </source>
</evidence>
<accession>A0A2K3L4S9</accession>
<comment type="caution">
    <text evidence="2">The sequence shown here is derived from an EMBL/GenBank/DDBJ whole genome shotgun (WGS) entry which is preliminary data.</text>
</comment>